<organism evidence="7 8">
    <name type="scientific">Leptospira idonii</name>
    <dbReference type="NCBI Taxonomy" id="1193500"/>
    <lineage>
        <taxon>Bacteria</taxon>
        <taxon>Pseudomonadati</taxon>
        <taxon>Spirochaetota</taxon>
        <taxon>Spirochaetia</taxon>
        <taxon>Leptospirales</taxon>
        <taxon>Leptospiraceae</taxon>
        <taxon>Leptospira</taxon>
    </lineage>
</organism>
<dbReference type="PANTHER" id="PTHR10724">
    <property type="entry name" value="30S RIBOSOMAL PROTEIN S1"/>
    <property type="match status" value="1"/>
</dbReference>
<dbReference type="RefSeq" id="WP_135758626.1">
    <property type="nucleotide sequence ID" value="NZ_RQHW01000002.1"/>
</dbReference>
<evidence type="ECO:0000256" key="5">
    <source>
        <dbReference type="SAM" id="MobiDB-lite"/>
    </source>
</evidence>
<evidence type="ECO:0000313" key="8">
    <source>
        <dbReference type="Proteomes" id="UP000298058"/>
    </source>
</evidence>
<keyword evidence="2 7" id="KW-0689">Ribosomal protein</keyword>
<comment type="function">
    <text evidence="4">Binds mRNA; thus facilitating recognition of the initiation point. It is needed to translate mRNA with a short Shine-Dalgarno (SD) purine-rich sequence.</text>
</comment>
<protein>
    <submittedName>
        <fullName evidence="7">30S ribosomal protein S1</fullName>
    </submittedName>
</protein>
<dbReference type="PANTHER" id="PTHR10724:SF7">
    <property type="entry name" value="SMALL RIBOSOMAL SUBUNIT PROTEIN BS1C"/>
    <property type="match status" value="1"/>
</dbReference>
<feature type="domain" description="S1 motif" evidence="6">
    <location>
        <begin position="40"/>
        <end position="99"/>
    </location>
</feature>
<evidence type="ECO:0000259" key="6">
    <source>
        <dbReference type="PROSITE" id="PS50126"/>
    </source>
</evidence>
<dbReference type="SMART" id="SM00316">
    <property type="entry name" value="S1"/>
    <property type="match status" value="6"/>
</dbReference>
<feature type="domain" description="S1 motif" evidence="6">
    <location>
        <begin position="203"/>
        <end position="271"/>
    </location>
</feature>
<dbReference type="PRINTS" id="PR00681">
    <property type="entry name" value="RIBOSOMALS1"/>
</dbReference>
<dbReference type="OrthoDB" id="9804077at2"/>
<dbReference type="GO" id="GO:0022627">
    <property type="term" value="C:cytosolic small ribosomal subunit"/>
    <property type="evidence" value="ECO:0007669"/>
    <property type="project" value="TreeGrafter"/>
</dbReference>
<feature type="domain" description="S1 motif" evidence="6">
    <location>
        <begin position="375"/>
        <end position="445"/>
    </location>
</feature>
<dbReference type="NCBIfam" id="NF004952">
    <property type="entry name" value="PRK06299.1-2"/>
    <property type="match status" value="1"/>
</dbReference>
<proteinExistence type="inferred from homology"/>
<gene>
    <name evidence="7" type="ORF">EHS15_00805</name>
</gene>
<evidence type="ECO:0000256" key="2">
    <source>
        <dbReference type="ARBA" id="ARBA00022980"/>
    </source>
</evidence>
<comment type="caution">
    <text evidence="7">The sequence shown here is derived from an EMBL/GenBank/DDBJ whole genome shotgun (WGS) entry which is preliminary data.</text>
</comment>
<evidence type="ECO:0000256" key="1">
    <source>
        <dbReference type="ARBA" id="ARBA00006767"/>
    </source>
</evidence>
<dbReference type="SUPFAM" id="SSF50249">
    <property type="entry name" value="Nucleic acid-binding proteins"/>
    <property type="match status" value="6"/>
</dbReference>
<evidence type="ECO:0000313" key="7">
    <source>
        <dbReference type="EMBL" id="TGN21091.1"/>
    </source>
</evidence>
<dbReference type="EMBL" id="RQHW01000002">
    <property type="protein sequence ID" value="TGN21091.1"/>
    <property type="molecule type" value="Genomic_DNA"/>
</dbReference>
<evidence type="ECO:0000256" key="4">
    <source>
        <dbReference type="ARBA" id="ARBA00025604"/>
    </source>
</evidence>
<dbReference type="PROSITE" id="PS50126">
    <property type="entry name" value="S1"/>
    <property type="match status" value="6"/>
</dbReference>
<name>A0A4R9M557_9LEPT</name>
<dbReference type="InterPro" id="IPR050437">
    <property type="entry name" value="Ribos_protein_bS1-like"/>
</dbReference>
<dbReference type="InterPro" id="IPR012340">
    <property type="entry name" value="NA-bd_OB-fold"/>
</dbReference>
<dbReference type="CDD" id="cd04465">
    <property type="entry name" value="S1_RPS1_repeat_ec2_hs2"/>
    <property type="match status" value="1"/>
</dbReference>
<feature type="compositionally biased region" description="Polar residues" evidence="5">
    <location>
        <begin position="553"/>
        <end position="567"/>
    </location>
</feature>
<accession>A0A4R9M557</accession>
<dbReference type="InterPro" id="IPR003029">
    <property type="entry name" value="S1_domain"/>
</dbReference>
<feature type="domain" description="S1 motif" evidence="6">
    <location>
        <begin position="288"/>
        <end position="358"/>
    </location>
</feature>
<reference evidence="7" key="1">
    <citation type="journal article" date="2019" name="PLoS Negl. Trop. Dis.">
        <title>Revisiting the worldwide diversity of Leptospira species in the environment.</title>
        <authorList>
            <person name="Vincent A.T."/>
            <person name="Schiettekatte O."/>
            <person name="Bourhy P."/>
            <person name="Veyrier F.J."/>
            <person name="Picardeau M."/>
        </authorList>
    </citation>
    <scope>NUCLEOTIDE SEQUENCE [LARGE SCALE GENOMIC DNA]</scope>
    <source>
        <strain evidence="7">201300427</strain>
    </source>
</reference>
<keyword evidence="8" id="KW-1185">Reference proteome</keyword>
<dbReference type="GO" id="GO:0003729">
    <property type="term" value="F:mRNA binding"/>
    <property type="evidence" value="ECO:0007669"/>
    <property type="project" value="TreeGrafter"/>
</dbReference>
<dbReference type="Gene3D" id="2.40.50.140">
    <property type="entry name" value="Nucleic acid-binding proteins"/>
    <property type="match status" value="5"/>
</dbReference>
<dbReference type="GO" id="GO:0003735">
    <property type="term" value="F:structural constituent of ribosome"/>
    <property type="evidence" value="ECO:0007669"/>
    <property type="project" value="TreeGrafter"/>
</dbReference>
<dbReference type="AlphaFoldDB" id="A0A4R9M557"/>
<dbReference type="Pfam" id="PF00575">
    <property type="entry name" value="S1"/>
    <property type="match status" value="4"/>
</dbReference>
<sequence>MNSTNPSSSPKNETTSFGELLEKWESQSQAQEQENSAGKGLLIEGTVVDVIGDTVFLDIGEKLEARVPREDFSETPKRGERVSAIVKKRVDGYCVLSKKEADQRVGWETIKDASVNGYPLSGKIVSEVKNKGYLVESEGIQLFLPASHVGVRFKEATEGGKEFQVKIIELNEKTKTGVVSRKTLLDEINGEKWEELLGKVKVGDKVQGKVVKIANFGVFLSVHEVVGLLRQNDISYKKFAPFKQYFQIGADVDVIVLEVDKENNKLSLGIKQLYEDPWIWAKKELEKGMVVRGIVTSMTNFGAFVELKEGLEGLIHTTELSWAKKPPHPKDVLKKGQEVDSEILDIDFEARRLSLGLKQLLPNPWEALSSNVRAGNVLEGKVTGITKYGAFVEVENGIEGLIHISDITWDEKEKNPLSLLKKGSSIQYKILDVNLDAQRISCGLKQLSEHPYEALRKKYPPGTLVEGRVKSIVSFGVFVEVEPGFEGLVHISEIPDGRNIKLEDLYKVGEQVRTVVVKIEPNNKKISLSIKDFDKAVEREEMAKYMKEDNTPSRESIGSFMNLNNNR</sequence>
<feature type="region of interest" description="Disordered" evidence="5">
    <location>
        <begin position="548"/>
        <end position="567"/>
    </location>
</feature>
<evidence type="ECO:0000256" key="3">
    <source>
        <dbReference type="ARBA" id="ARBA00023274"/>
    </source>
</evidence>
<dbReference type="GO" id="GO:0006412">
    <property type="term" value="P:translation"/>
    <property type="evidence" value="ECO:0007669"/>
    <property type="project" value="TreeGrafter"/>
</dbReference>
<dbReference type="FunFam" id="2.40.50.140:FF:000103">
    <property type="entry name" value="protein RRP5 homolog"/>
    <property type="match status" value="1"/>
</dbReference>
<feature type="domain" description="S1 motif" evidence="6">
    <location>
        <begin position="117"/>
        <end position="182"/>
    </location>
</feature>
<feature type="domain" description="S1 motif" evidence="6">
    <location>
        <begin position="462"/>
        <end position="531"/>
    </location>
</feature>
<keyword evidence="3" id="KW-0687">Ribonucleoprotein</keyword>
<dbReference type="Proteomes" id="UP000298058">
    <property type="component" value="Unassembled WGS sequence"/>
</dbReference>
<comment type="similarity">
    <text evidence="1">Belongs to the bacterial ribosomal protein bS1 family.</text>
</comment>
<dbReference type="InterPro" id="IPR035104">
    <property type="entry name" value="Ribosomal_protein_S1-like"/>
</dbReference>